<accession>A0AAW1JTD7</accession>
<evidence type="ECO:0000313" key="1">
    <source>
        <dbReference type="EMBL" id="KAK9707622.1"/>
    </source>
</evidence>
<name>A0AAW1JTD7_POPJA</name>
<sequence>MTVLQIVTNIECWSVLFCVDELAAEMSTAGTILKRAKFKPYCERASQGLQNGDEIRRAQFCQWFIEKHNENPNQGLQNGDEIRRAQFCQWFIEKHNENPNENVEELRQAVEEAVNGMTPNMVRQSCEAVLTRCRLCIRMNGGLFEQLLH</sequence>
<dbReference type="Proteomes" id="UP001458880">
    <property type="component" value="Unassembled WGS sequence"/>
</dbReference>
<dbReference type="AlphaFoldDB" id="A0AAW1JTD7"/>
<organism evidence="1 2">
    <name type="scientific">Popillia japonica</name>
    <name type="common">Japanese beetle</name>
    <dbReference type="NCBI Taxonomy" id="7064"/>
    <lineage>
        <taxon>Eukaryota</taxon>
        <taxon>Metazoa</taxon>
        <taxon>Ecdysozoa</taxon>
        <taxon>Arthropoda</taxon>
        <taxon>Hexapoda</taxon>
        <taxon>Insecta</taxon>
        <taxon>Pterygota</taxon>
        <taxon>Neoptera</taxon>
        <taxon>Endopterygota</taxon>
        <taxon>Coleoptera</taxon>
        <taxon>Polyphaga</taxon>
        <taxon>Scarabaeiformia</taxon>
        <taxon>Scarabaeidae</taxon>
        <taxon>Rutelinae</taxon>
        <taxon>Popillia</taxon>
    </lineage>
</organism>
<dbReference type="Gene3D" id="3.30.420.10">
    <property type="entry name" value="Ribonuclease H-like superfamily/Ribonuclease H"/>
    <property type="match status" value="1"/>
</dbReference>
<keyword evidence="2" id="KW-1185">Reference proteome</keyword>
<protein>
    <submittedName>
        <fullName evidence="1">Uncharacterized protein</fullName>
    </submittedName>
</protein>
<evidence type="ECO:0000313" key="2">
    <source>
        <dbReference type="Proteomes" id="UP001458880"/>
    </source>
</evidence>
<comment type="caution">
    <text evidence="1">The sequence shown here is derived from an EMBL/GenBank/DDBJ whole genome shotgun (WGS) entry which is preliminary data.</text>
</comment>
<dbReference type="PANTHER" id="PTHR47326">
    <property type="entry name" value="TRANSPOSABLE ELEMENT TC3 TRANSPOSASE-LIKE PROTEIN"/>
    <property type="match status" value="1"/>
</dbReference>
<proteinExistence type="predicted"/>
<dbReference type="InterPro" id="IPR036397">
    <property type="entry name" value="RNaseH_sf"/>
</dbReference>
<dbReference type="EMBL" id="JASPKY010000345">
    <property type="protein sequence ID" value="KAK9707622.1"/>
    <property type="molecule type" value="Genomic_DNA"/>
</dbReference>
<dbReference type="PANTHER" id="PTHR47326:SF1">
    <property type="entry name" value="HTH PSQ-TYPE DOMAIN-CONTAINING PROTEIN"/>
    <property type="match status" value="1"/>
</dbReference>
<gene>
    <name evidence="1" type="ORF">QE152_g27723</name>
</gene>
<reference evidence="1 2" key="1">
    <citation type="journal article" date="2024" name="BMC Genomics">
        <title>De novo assembly and annotation of Popillia japonica's genome with initial clues to its potential as an invasive pest.</title>
        <authorList>
            <person name="Cucini C."/>
            <person name="Boschi S."/>
            <person name="Funari R."/>
            <person name="Cardaioli E."/>
            <person name="Iannotti N."/>
            <person name="Marturano G."/>
            <person name="Paoli F."/>
            <person name="Bruttini M."/>
            <person name="Carapelli A."/>
            <person name="Frati F."/>
            <person name="Nardi F."/>
        </authorList>
    </citation>
    <scope>NUCLEOTIDE SEQUENCE [LARGE SCALE GENOMIC DNA]</scope>
    <source>
        <strain evidence="1">DMR45628</strain>
    </source>
</reference>
<dbReference type="GO" id="GO:0003676">
    <property type="term" value="F:nucleic acid binding"/>
    <property type="evidence" value="ECO:0007669"/>
    <property type="project" value="InterPro"/>
</dbReference>